<evidence type="ECO:0000259" key="4">
    <source>
        <dbReference type="PROSITE" id="PS50113"/>
    </source>
</evidence>
<dbReference type="InterPro" id="IPR000160">
    <property type="entry name" value="GGDEF_dom"/>
</dbReference>
<dbReference type="InterPro" id="IPR000014">
    <property type="entry name" value="PAS"/>
</dbReference>
<dbReference type="Gene3D" id="3.30.70.270">
    <property type="match status" value="1"/>
</dbReference>
<evidence type="ECO:0000256" key="1">
    <source>
        <dbReference type="PROSITE-ProRule" id="PRU00169"/>
    </source>
</evidence>
<feature type="domain" description="EAL" evidence="5">
    <location>
        <begin position="455"/>
        <end position="709"/>
    </location>
</feature>
<organism evidence="7 8">
    <name type="scientific">Parasphingorhabdus litoris</name>
    <dbReference type="NCBI Taxonomy" id="394733"/>
    <lineage>
        <taxon>Bacteria</taxon>
        <taxon>Pseudomonadati</taxon>
        <taxon>Pseudomonadota</taxon>
        <taxon>Alphaproteobacteria</taxon>
        <taxon>Sphingomonadales</taxon>
        <taxon>Sphingomonadaceae</taxon>
        <taxon>Parasphingorhabdus</taxon>
    </lineage>
</organism>
<feature type="domain" description="Response regulatory" evidence="2">
    <location>
        <begin position="4"/>
        <end position="122"/>
    </location>
</feature>
<dbReference type="SUPFAM" id="SSF55073">
    <property type="entry name" value="Nucleotide cyclase"/>
    <property type="match status" value="1"/>
</dbReference>
<gene>
    <name evidence="7" type="ORF">GCM10009096_23710</name>
</gene>
<dbReference type="InterPro" id="IPR000700">
    <property type="entry name" value="PAS-assoc_C"/>
</dbReference>
<dbReference type="InterPro" id="IPR035965">
    <property type="entry name" value="PAS-like_dom_sf"/>
</dbReference>
<dbReference type="PROSITE" id="PS50113">
    <property type="entry name" value="PAC"/>
    <property type="match status" value="1"/>
</dbReference>
<dbReference type="InterPro" id="IPR029787">
    <property type="entry name" value="Nucleotide_cyclase"/>
</dbReference>
<dbReference type="PANTHER" id="PTHR44757">
    <property type="entry name" value="DIGUANYLATE CYCLASE DGCP"/>
    <property type="match status" value="1"/>
</dbReference>
<evidence type="ECO:0000259" key="3">
    <source>
        <dbReference type="PROSITE" id="PS50112"/>
    </source>
</evidence>
<sequence length="718" mass="79917">MTTRVLIVDDRPTNLRIYAQFVTIMGEKYSSVTFADPVEALEWLKRNSAELLVVDYRMPQMNGAEFIKNVRKMSNCSDVPAIVITAHQDRECRLSALDAGATDFLQSPVSHVEFCKRAKSLLTKSEKSVNLRKRASEIERKHAALSDATDHDAPASKSMLEQIIDTIPIMINATDRSGRCLFTNAYQSALFDKTPDEMVGKDFGEILGPELALNSERRNNSVLKTEQPIPHYEEKFTSDGVELIFHCNKSPLLNHKGETIGVLTTAVDITARKFAEEHRTHLALHDMLTGLPNRALLAEKVRKTIDNCEKTGQEAALLLLDLDRFKVINDTRGHHSGDTLLREVADRLLEIIGPDDFAARIGGDEFAIILGKVDGADTINSRCTKILKAINEPYSISGVEQVIGASIGVSLIPTDGNEYEELLRLADLAMYDAKANGRNCHRFFSEGMNQIAQADAALEIELRDALGQDQFILEYQPIVDAKSLNYVGLEALVRWEHPTRGRLLPVQFIRVADDTGIMDSLGKWVIAEVCRQIRQFADEGIDLPRVAINVSPRQFQTQNVCEEILSNIEKNDIDPSKIVVEITEELLLDNNDHVRESLSRLRKTGVGISIDDFGTGYSSLQYLRDLPANCLKIDRTFISRIEQSAADRAIIGTISHLAHALDMRVIAEGVENDAQLELLQVSGVDEIQGFKIARPQRVEDLPKLFGKPPSRVSSAVEG</sequence>
<evidence type="ECO:0000259" key="5">
    <source>
        <dbReference type="PROSITE" id="PS50883"/>
    </source>
</evidence>
<dbReference type="Pfam" id="PF00072">
    <property type="entry name" value="Response_reg"/>
    <property type="match status" value="1"/>
</dbReference>
<dbReference type="Pfam" id="PF08448">
    <property type="entry name" value="PAS_4"/>
    <property type="match status" value="1"/>
</dbReference>
<dbReference type="InterPro" id="IPR043128">
    <property type="entry name" value="Rev_trsase/Diguanyl_cyclase"/>
</dbReference>
<dbReference type="EMBL" id="BAAAEM010000003">
    <property type="protein sequence ID" value="GAA0480867.1"/>
    <property type="molecule type" value="Genomic_DNA"/>
</dbReference>
<dbReference type="SMART" id="SM00267">
    <property type="entry name" value="GGDEF"/>
    <property type="match status" value="1"/>
</dbReference>
<comment type="caution">
    <text evidence="7">The sequence shown here is derived from an EMBL/GenBank/DDBJ whole genome shotgun (WGS) entry which is preliminary data.</text>
</comment>
<dbReference type="PROSITE" id="PS50883">
    <property type="entry name" value="EAL"/>
    <property type="match status" value="1"/>
</dbReference>
<protein>
    <submittedName>
        <fullName evidence="7">EAL domain-containing protein</fullName>
    </submittedName>
</protein>
<dbReference type="PROSITE" id="PS50110">
    <property type="entry name" value="RESPONSE_REGULATORY"/>
    <property type="match status" value="1"/>
</dbReference>
<keyword evidence="1" id="KW-0597">Phosphoprotein</keyword>
<dbReference type="Gene3D" id="3.40.50.2300">
    <property type="match status" value="1"/>
</dbReference>
<dbReference type="InterPro" id="IPR035919">
    <property type="entry name" value="EAL_sf"/>
</dbReference>
<keyword evidence="8" id="KW-1185">Reference proteome</keyword>
<reference evidence="8" key="1">
    <citation type="journal article" date="2019" name="Int. J. Syst. Evol. Microbiol.">
        <title>The Global Catalogue of Microorganisms (GCM) 10K type strain sequencing project: providing services to taxonomists for standard genome sequencing and annotation.</title>
        <authorList>
            <consortium name="The Broad Institute Genomics Platform"/>
            <consortium name="The Broad Institute Genome Sequencing Center for Infectious Disease"/>
            <person name="Wu L."/>
            <person name="Ma J."/>
        </authorList>
    </citation>
    <scope>NUCLEOTIDE SEQUENCE [LARGE SCALE GENOMIC DNA]</scope>
    <source>
        <strain evidence="8">JCM 14162</strain>
    </source>
</reference>
<dbReference type="InterPro" id="IPR001789">
    <property type="entry name" value="Sig_transdc_resp-reg_receiver"/>
</dbReference>
<dbReference type="SMART" id="SM00052">
    <property type="entry name" value="EAL"/>
    <property type="match status" value="1"/>
</dbReference>
<dbReference type="CDD" id="cd01948">
    <property type="entry name" value="EAL"/>
    <property type="match status" value="1"/>
</dbReference>
<dbReference type="InterPro" id="IPR011006">
    <property type="entry name" value="CheY-like_superfamily"/>
</dbReference>
<feature type="modified residue" description="4-aspartylphosphate" evidence="1">
    <location>
        <position position="55"/>
    </location>
</feature>
<feature type="domain" description="GGDEF" evidence="6">
    <location>
        <begin position="313"/>
        <end position="446"/>
    </location>
</feature>
<dbReference type="NCBIfam" id="TIGR00229">
    <property type="entry name" value="sensory_box"/>
    <property type="match status" value="1"/>
</dbReference>
<dbReference type="Gene3D" id="3.30.450.20">
    <property type="entry name" value="PAS domain"/>
    <property type="match status" value="1"/>
</dbReference>
<dbReference type="RefSeq" id="WP_229953571.1">
    <property type="nucleotide sequence ID" value="NZ_BAAAEM010000003.1"/>
</dbReference>
<dbReference type="InterPro" id="IPR052155">
    <property type="entry name" value="Biofilm_reg_signaling"/>
</dbReference>
<proteinExistence type="predicted"/>
<dbReference type="Pfam" id="PF00563">
    <property type="entry name" value="EAL"/>
    <property type="match status" value="1"/>
</dbReference>
<dbReference type="InterPro" id="IPR013656">
    <property type="entry name" value="PAS_4"/>
</dbReference>
<dbReference type="PROSITE" id="PS50887">
    <property type="entry name" value="GGDEF"/>
    <property type="match status" value="1"/>
</dbReference>
<feature type="domain" description="PAS" evidence="3">
    <location>
        <begin position="156"/>
        <end position="226"/>
    </location>
</feature>
<dbReference type="CDD" id="cd00130">
    <property type="entry name" value="PAS"/>
    <property type="match status" value="1"/>
</dbReference>
<dbReference type="Proteomes" id="UP001500713">
    <property type="component" value="Unassembled WGS sequence"/>
</dbReference>
<evidence type="ECO:0000259" key="2">
    <source>
        <dbReference type="PROSITE" id="PS50110"/>
    </source>
</evidence>
<name>A0ABP3KJ32_9SPHN</name>
<dbReference type="SMART" id="SM00091">
    <property type="entry name" value="PAS"/>
    <property type="match status" value="1"/>
</dbReference>
<dbReference type="SMART" id="SM00448">
    <property type="entry name" value="REC"/>
    <property type="match status" value="1"/>
</dbReference>
<accession>A0ABP3KJ32</accession>
<evidence type="ECO:0000313" key="7">
    <source>
        <dbReference type="EMBL" id="GAA0480867.1"/>
    </source>
</evidence>
<dbReference type="Pfam" id="PF00990">
    <property type="entry name" value="GGDEF"/>
    <property type="match status" value="1"/>
</dbReference>
<dbReference type="CDD" id="cd01949">
    <property type="entry name" value="GGDEF"/>
    <property type="match status" value="1"/>
</dbReference>
<evidence type="ECO:0000259" key="6">
    <source>
        <dbReference type="PROSITE" id="PS50887"/>
    </source>
</evidence>
<feature type="domain" description="PAC" evidence="4">
    <location>
        <begin position="223"/>
        <end position="281"/>
    </location>
</feature>
<dbReference type="PANTHER" id="PTHR44757:SF2">
    <property type="entry name" value="BIOFILM ARCHITECTURE MAINTENANCE PROTEIN MBAA"/>
    <property type="match status" value="1"/>
</dbReference>
<dbReference type="SUPFAM" id="SSF141868">
    <property type="entry name" value="EAL domain-like"/>
    <property type="match status" value="1"/>
</dbReference>
<dbReference type="NCBIfam" id="TIGR00254">
    <property type="entry name" value="GGDEF"/>
    <property type="match status" value="1"/>
</dbReference>
<dbReference type="PROSITE" id="PS50112">
    <property type="entry name" value="PAS"/>
    <property type="match status" value="1"/>
</dbReference>
<dbReference type="SUPFAM" id="SSF52172">
    <property type="entry name" value="CheY-like"/>
    <property type="match status" value="1"/>
</dbReference>
<evidence type="ECO:0000313" key="8">
    <source>
        <dbReference type="Proteomes" id="UP001500713"/>
    </source>
</evidence>
<dbReference type="SUPFAM" id="SSF55785">
    <property type="entry name" value="PYP-like sensor domain (PAS domain)"/>
    <property type="match status" value="1"/>
</dbReference>
<dbReference type="Gene3D" id="3.20.20.450">
    <property type="entry name" value="EAL domain"/>
    <property type="match status" value="1"/>
</dbReference>
<dbReference type="InterPro" id="IPR001633">
    <property type="entry name" value="EAL_dom"/>
</dbReference>